<keyword evidence="3 9" id="KW-0436">Ligase</keyword>
<comment type="caution">
    <text evidence="11">The sequence shown here is derived from an EMBL/GenBank/DDBJ whole genome shotgun (WGS) entry which is preliminary data.</text>
</comment>
<evidence type="ECO:0000313" key="11">
    <source>
        <dbReference type="EMBL" id="KAJ8976696.1"/>
    </source>
</evidence>
<sequence>MANVERKGTFKVEYLQKIEKDIQERWAREKIYEINAPPTPRKSDNEKFLCTFPYPYMNGRLHLGHTFSLSKCEFAVRYHRLQGKNVLFPFGFHCTGMPIKACADKLKREMELYGFPPKFPDDEESSKAIVEDDIIPKDKSKGKKDLTRLGIHTDWRRTFITTDANPFYDSFIRWQFIRLKERNKIQFGKRYTIYSVRDGQPCMDHDRSSGEGVGPQEYTLIKMKVLEPYSEKFRKLSGKPVFLVAATLRPETMYGQTNCWVGPDIKYIAFETRNNEIFICTRRAARNMAFQGLTKVDGQVTELLELTGQDILGCALKAPLTSYNKIYTLPMLTVKENKGTGVVTSVPSDSPDDYAALVDLKKKPPFREKYGIKDEMVLPYDPVPVLEIPELGSMAAVTLYDKLKIQSQNDKGEAFRS</sequence>
<evidence type="ECO:0000256" key="3">
    <source>
        <dbReference type="ARBA" id="ARBA00022598"/>
    </source>
</evidence>
<organism evidence="11 12">
    <name type="scientific">Molorchus minor</name>
    <dbReference type="NCBI Taxonomy" id="1323400"/>
    <lineage>
        <taxon>Eukaryota</taxon>
        <taxon>Metazoa</taxon>
        <taxon>Ecdysozoa</taxon>
        <taxon>Arthropoda</taxon>
        <taxon>Hexapoda</taxon>
        <taxon>Insecta</taxon>
        <taxon>Pterygota</taxon>
        <taxon>Neoptera</taxon>
        <taxon>Endopterygota</taxon>
        <taxon>Coleoptera</taxon>
        <taxon>Polyphaga</taxon>
        <taxon>Cucujiformia</taxon>
        <taxon>Chrysomeloidea</taxon>
        <taxon>Cerambycidae</taxon>
        <taxon>Lamiinae</taxon>
        <taxon>Monochamini</taxon>
        <taxon>Molorchus</taxon>
    </lineage>
</organism>
<reference evidence="11" key="1">
    <citation type="journal article" date="2023" name="Insect Mol. Biol.">
        <title>Genome sequencing provides insights into the evolution of gene families encoding plant cell wall-degrading enzymes in longhorned beetles.</title>
        <authorList>
            <person name="Shin N.R."/>
            <person name="Okamura Y."/>
            <person name="Kirsch R."/>
            <person name="Pauchet Y."/>
        </authorList>
    </citation>
    <scope>NUCLEOTIDE SEQUENCE</scope>
    <source>
        <strain evidence="11">MMC_N1</strain>
    </source>
</reference>
<feature type="domain" description="Aminoacyl-tRNA synthetase class Ia" evidence="10">
    <location>
        <begin position="22"/>
        <end position="196"/>
    </location>
</feature>
<comment type="similarity">
    <text evidence="1 9">Belongs to the class-I aminoacyl-tRNA synthetase family.</text>
</comment>
<dbReference type="EMBL" id="JAPWTJ010000638">
    <property type="protein sequence ID" value="KAJ8976696.1"/>
    <property type="molecule type" value="Genomic_DNA"/>
</dbReference>
<name>A0ABQ9JEP8_9CUCU</name>
<evidence type="ECO:0000256" key="1">
    <source>
        <dbReference type="ARBA" id="ARBA00005594"/>
    </source>
</evidence>
<evidence type="ECO:0000256" key="8">
    <source>
        <dbReference type="ARBA" id="ARBA00030520"/>
    </source>
</evidence>
<keyword evidence="4 9" id="KW-0547">Nucleotide-binding</keyword>
<keyword evidence="7 9" id="KW-0030">Aminoacyl-tRNA synthetase</keyword>
<dbReference type="PROSITE" id="PS00178">
    <property type="entry name" value="AA_TRNA_LIGASE_I"/>
    <property type="match status" value="1"/>
</dbReference>
<dbReference type="InterPro" id="IPR009008">
    <property type="entry name" value="Val/Leu/Ile-tRNA-synth_edit"/>
</dbReference>
<dbReference type="SUPFAM" id="SSF52374">
    <property type="entry name" value="Nucleotidylyl transferase"/>
    <property type="match status" value="1"/>
</dbReference>
<dbReference type="EC" id="6.1.1.4" evidence="2"/>
<evidence type="ECO:0000256" key="9">
    <source>
        <dbReference type="RuleBase" id="RU363035"/>
    </source>
</evidence>
<proteinExistence type="inferred from homology"/>
<accession>A0ABQ9JEP8</accession>
<evidence type="ECO:0000256" key="6">
    <source>
        <dbReference type="ARBA" id="ARBA00022917"/>
    </source>
</evidence>
<evidence type="ECO:0000256" key="5">
    <source>
        <dbReference type="ARBA" id="ARBA00022840"/>
    </source>
</evidence>
<dbReference type="PANTHER" id="PTHR45794">
    <property type="entry name" value="LEUCYL-TRNA SYNTHETASE"/>
    <property type="match status" value="1"/>
</dbReference>
<protein>
    <recommendedName>
        <fullName evidence="2">leucine--tRNA ligase</fullName>
        <ecNumber evidence="2">6.1.1.4</ecNumber>
    </recommendedName>
    <alternativeName>
        <fullName evidence="8">Leucyl-tRNA synthetase</fullName>
    </alternativeName>
</protein>
<dbReference type="Proteomes" id="UP001162164">
    <property type="component" value="Unassembled WGS sequence"/>
</dbReference>
<keyword evidence="5 9" id="KW-0067">ATP-binding</keyword>
<dbReference type="Gene3D" id="3.90.740.10">
    <property type="entry name" value="Valyl/Leucyl/Isoleucyl-tRNA synthetase, editing domain"/>
    <property type="match status" value="1"/>
</dbReference>
<dbReference type="Pfam" id="PF00133">
    <property type="entry name" value="tRNA-synt_1"/>
    <property type="match status" value="1"/>
</dbReference>
<dbReference type="PANTHER" id="PTHR45794:SF1">
    <property type="entry name" value="LEUCINE--TRNA LIGASE, CYTOPLASMIC"/>
    <property type="match status" value="1"/>
</dbReference>
<gene>
    <name evidence="11" type="ORF">NQ317_005913</name>
</gene>
<keyword evidence="6 9" id="KW-0648">Protein biosynthesis</keyword>
<evidence type="ECO:0000256" key="4">
    <source>
        <dbReference type="ARBA" id="ARBA00022741"/>
    </source>
</evidence>
<dbReference type="InterPro" id="IPR004493">
    <property type="entry name" value="Leu-tRNA-synth_Ia_arc/euk"/>
</dbReference>
<keyword evidence="12" id="KW-1185">Reference proteome</keyword>
<dbReference type="InterPro" id="IPR001412">
    <property type="entry name" value="aa-tRNA-synth_I_CS"/>
</dbReference>
<evidence type="ECO:0000256" key="7">
    <source>
        <dbReference type="ARBA" id="ARBA00023146"/>
    </source>
</evidence>
<dbReference type="SUPFAM" id="SSF50677">
    <property type="entry name" value="ValRS/IleRS/LeuRS editing domain"/>
    <property type="match status" value="1"/>
</dbReference>
<evidence type="ECO:0000313" key="12">
    <source>
        <dbReference type="Proteomes" id="UP001162164"/>
    </source>
</evidence>
<dbReference type="Gene3D" id="3.40.50.620">
    <property type="entry name" value="HUPs"/>
    <property type="match status" value="1"/>
</dbReference>
<dbReference type="InterPro" id="IPR014729">
    <property type="entry name" value="Rossmann-like_a/b/a_fold"/>
</dbReference>
<evidence type="ECO:0000259" key="10">
    <source>
        <dbReference type="Pfam" id="PF00133"/>
    </source>
</evidence>
<dbReference type="InterPro" id="IPR002300">
    <property type="entry name" value="aa-tRNA-synth_Ia"/>
</dbReference>
<evidence type="ECO:0000256" key="2">
    <source>
        <dbReference type="ARBA" id="ARBA00013164"/>
    </source>
</evidence>